<dbReference type="Gene3D" id="1.10.1060.10">
    <property type="entry name" value="Alpha-helical ferredoxin"/>
    <property type="match status" value="1"/>
</dbReference>
<dbReference type="SUPFAM" id="SSF46548">
    <property type="entry name" value="alpha-helical ferredoxin"/>
    <property type="match status" value="1"/>
</dbReference>
<protein>
    <submittedName>
        <fullName evidence="2">NAD(P)-dependent oxidoreductase</fullName>
    </submittedName>
</protein>
<sequence>MDQAPDIAASRLSPEELARNFADAHPPLTDNQAVIEADRCYFCYDAPCIEACPTGIDIPGFIKKIASGNLAGSARTILESNILGGSCARVCPTEILCEHACVRNAQEEKPIAIGALQRHATDWQMTHRGQPFSRAAATGRHVAVVGAGPAGLACAHRLAMHGHDVTVFDARPKAGGLNEYGIAAYKLPDDFAQREIDFVTAIGGITIEAGKVLGRDFTLAALEAAYDAVFLGIGQAGVRALGIPGEQLDGVLNAVDFIEAVRRSSTRGDVPVGRRVVVIGGGNTAVDAAVQAKRLGAEEVTLVYRRGADTMSATPVEQEWAQTNNVAIRYWAAPARIEGTNGAVGSVTFARGHLVDGKPDYALGEFTLAADMVLKAVGQLFLPDPLDEDWIDVANGRIMVDAHGRTSRDGVYAGGDCTPGEDLTVAAVRDGRNAAETIHADLIGAAGA</sequence>
<dbReference type="InterPro" id="IPR028261">
    <property type="entry name" value="DPD_II"/>
</dbReference>
<dbReference type="Pfam" id="PF14691">
    <property type="entry name" value="Fer4_20"/>
    <property type="match status" value="1"/>
</dbReference>
<evidence type="ECO:0000313" key="2">
    <source>
        <dbReference type="EMBL" id="XAE43204.1"/>
    </source>
</evidence>
<dbReference type="PRINTS" id="PR00419">
    <property type="entry name" value="ADXRDTASE"/>
</dbReference>
<dbReference type="InterPro" id="IPR036188">
    <property type="entry name" value="FAD/NAD-bd_sf"/>
</dbReference>
<dbReference type="PROSITE" id="PS51379">
    <property type="entry name" value="4FE4S_FER_2"/>
    <property type="match status" value="1"/>
</dbReference>
<accession>A0ABZ3D605</accession>
<evidence type="ECO:0000313" key="3">
    <source>
        <dbReference type="Proteomes" id="UP001449795"/>
    </source>
</evidence>
<keyword evidence="3" id="KW-1185">Reference proteome</keyword>
<dbReference type="Gene3D" id="3.50.50.60">
    <property type="entry name" value="FAD/NAD(P)-binding domain"/>
    <property type="match status" value="3"/>
</dbReference>
<dbReference type="RefSeq" id="WP_342628730.1">
    <property type="nucleotide sequence ID" value="NZ_CP152276.1"/>
</dbReference>
<dbReference type="InterPro" id="IPR017896">
    <property type="entry name" value="4Fe4S_Fe-S-bd"/>
</dbReference>
<name>A0ABZ3D605_9PROT</name>
<gene>
    <name evidence="2" type="ORF">AAC691_01665</name>
</gene>
<organism evidence="2 3">
    <name type="scientific">Nguyenibacter vanlangensis</name>
    <dbReference type="NCBI Taxonomy" id="1216886"/>
    <lineage>
        <taxon>Bacteria</taxon>
        <taxon>Pseudomonadati</taxon>
        <taxon>Pseudomonadota</taxon>
        <taxon>Alphaproteobacteria</taxon>
        <taxon>Acetobacterales</taxon>
        <taxon>Acetobacteraceae</taxon>
        <taxon>Nguyenibacter</taxon>
    </lineage>
</organism>
<dbReference type="Proteomes" id="UP001449795">
    <property type="component" value="Chromosome"/>
</dbReference>
<dbReference type="Pfam" id="PF07992">
    <property type="entry name" value="Pyr_redox_2"/>
    <property type="match status" value="1"/>
</dbReference>
<reference evidence="2 3" key="1">
    <citation type="submission" date="2024-04" db="EMBL/GenBank/DDBJ databases">
        <title>Complete genome sequence of Nguyenibacter vanlangesis HBCM-1154, a strain capable of nitrogen fixation, IAA production, and phosphorus solubilization isolated from sugarcane soil.</title>
        <authorList>
            <person name="MY HANH P."/>
        </authorList>
    </citation>
    <scope>NUCLEOTIDE SEQUENCE [LARGE SCALE GENOMIC DNA]</scope>
    <source>
        <strain evidence="2 3">HBCM 1154</strain>
    </source>
</reference>
<dbReference type="PANTHER" id="PTHR42783:SF3">
    <property type="entry name" value="GLUTAMATE SYNTHASE [NADPH] SMALL CHAIN-RELATED"/>
    <property type="match status" value="1"/>
</dbReference>
<dbReference type="EMBL" id="CP152276">
    <property type="protein sequence ID" value="XAE43204.1"/>
    <property type="molecule type" value="Genomic_DNA"/>
</dbReference>
<dbReference type="InterPro" id="IPR023753">
    <property type="entry name" value="FAD/NAD-binding_dom"/>
</dbReference>
<evidence type="ECO:0000259" key="1">
    <source>
        <dbReference type="PROSITE" id="PS51379"/>
    </source>
</evidence>
<feature type="domain" description="4Fe-4S ferredoxin-type" evidence="1">
    <location>
        <begin position="31"/>
        <end position="61"/>
    </location>
</feature>
<dbReference type="SUPFAM" id="SSF51971">
    <property type="entry name" value="Nucleotide-binding domain"/>
    <property type="match status" value="1"/>
</dbReference>
<proteinExistence type="predicted"/>
<dbReference type="InterPro" id="IPR009051">
    <property type="entry name" value="Helical_ferredxn"/>
</dbReference>
<dbReference type="PANTHER" id="PTHR42783">
    <property type="entry name" value="GLUTAMATE SYNTHASE [NADPH] SMALL CHAIN"/>
    <property type="match status" value="1"/>
</dbReference>